<reference evidence="4" key="1">
    <citation type="submission" date="2015-08" db="EMBL/GenBank/DDBJ databases">
        <title>Genome sequencing project for genomic taxonomy and phylogenomics of Bacillus-like bacteria.</title>
        <authorList>
            <person name="Liu B."/>
            <person name="Wang J."/>
            <person name="Zhu Y."/>
            <person name="Liu G."/>
            <person name="Chen Q."/>
            <person name="Chen Z."/>
            <person name="Lan J."/>
            <person name="Che J."/>
            <person name="Ge C."/>
            <person name="Shi H."/>
            <person name="Pan Z."/>
            <person name="Liu X."/>
        </authorList>
    </citation>
    <scope>NUCLEOTIDE SEQUENCE [LARGE SCALE GENOMIC DNA]</scope>
    <source>
        <strain evidence="4">FJAT-4402</strain>
    </source>
</reference>
<evidence type="ECO:0000259" key="2">
    <source>
        <dbReference type="Pfam" id="PF03703"/>
    </source>
</evidence>
<dbReference type="PANTHER" id="PTHR34473:SF2">
    <property type="entry name" value="UPF0699 TRANSMEMBRANE PROTEIN YDBT"/>
    <property type="match status" value="1"/>
</dbReference>
<keyword evidence="1" id="KW-0472">Membrane</keyword>
<dbReference type="RefSeq" id="WP_053605677.1">
    <property type="nucleotide sequence ID" value="NZ_CP012600.1"/>
</dbReference>
<dbReference type="OrthoDB" id="2195155at2"/>
<keyword evidence="1" id="KW-1133">Transmembrane helix</keyword>
<feature type="transmembrane region" description="Helical" evidence="1">
    <location>
        <begin position="367"/>
        <end position="385"/>
    </location>
</feature>
<feature type="transmembrane region" description="Helical" evidence="1">
    <location>
        <begin position="238"/>
        <end position="260"/>
    </location>
</feature>
<accession>A0A0M4FMW4</accession>
<feature type="domain" description="YdbS-like PH" evidence="2">
    <location>
        <begin position="262"/>
        <end position="345"/>
    </location>
</feature>
<dbReference type="EMBL" id="CP012600">
    <property type="protein sequence ID" value="ALC83804.1"/>
    <property type="molecule type" value="Genomic_DNA"/>
</dbReference>
<dbReference type="Proteomes" id="UP000067625">
    <property type="component" value="Chromosome"/>
</dbReference>
<evidence type="ECO:0000256" key="1">
    <source>
        <dbReference type="SAM" id="Phobius"/>
    </source>
</evidence>
<reference evidence="3 4" key="2">
    <citation type="journal article" date="2016" name="Int. J. Syst. Evol. Microbiol.">
        <title>Bacillus gobiensis sp. nov., isolated from a soil sample.</title>
        <authorList>
            <person name="Liu B."/>
            <person name="Liu G.H."/>
            <person name="Cetin S."/>
            <person name="Schumann P."/>
            <person name="Pan Z.Z."/>
            <person name="Chen Q.Q."/>
        </authorList>
    </citation>
    <scope>NUCLEOTIDE SEQUENCE [LARGE SCALE GENOMIC DNA]</scope>
    <source>
        <strain evidence="3 4">FJAT-4402</strain>
    </source>
</reference>
<keyword evidence="1" id="KW-0812">Transmembrane</keyword>
<sequence length="496" mass="56601">MMSEPKRMHPAAMILNLISGVINIVKQIVIPFAFIFFVNSNAMIQFFALLGLAVLLIVVIVFSVLQWRKFTYRIEEDELRIEEGLIRKKRRYIPIERIQSVNTSEGIIQQLFKLVKLQVETAGGGKESEVSLKAITKHEAERIQKELFDRKQKISSEEIQTDVNTGEELESPVQNLENEADVTYKMGAKELFIAASTSSGIGVIISGIVAFVTQFDEILPIERIYERFSFLNNAGLEVYALLVFIGLIIAWILSMIGVLLKYANFTVIRKNKEIIISKGLIEKNRVTIPMHRIQAIKIKENLIRQPLKYATVMIVSAGGSESEKNTSTLLFPVIPKKMVRELLQQYVEGYTYETDITPLPARSLRRYLIRYGFFPLIAGILLSIFLSPWGYLGLLLIPVSLLLGYFAYKDAGWNLTGDKLQMTYRDIGKTTAIVLRKKMQIYEVKQTYFQKKNKLATIHTSTKSSVTAESFSITDTEWEDAQALFQWYSYEKRVNG</sequence>
<gene>
    <name evidence="3" type="ORF">AM592_21505</name>
</gene>
<dbReference type="AlphaFoldDB" id="A0A0M4FMW4"/>
<proteinExistence type="predicted"/>
<evidence type="ECO:0000313" key="3">
    <source>
        <dbReference type="EMBL" id="ALC83804.1"/>
    </source>
</evidence>
<dbReference type="InterPro" id="IPR005182">
    <property type="entry name" value="YdbS-like_PH"/>
</dbReference>
<evidence type="ECO:0000313" key="4">
    <source>
        <dbReference type="Proteomes" id="UP000067625"/>
    </source>
</evidence>
<dbReference type="PIRSF" id="PIRSF026631">
    <property type="entry name" value="UCP026631"/>
    <property type="match status" value="1"/>
</dbReference>
<protein>
    <recommendedName>
        <fullName evidence="2">YdbS-like PH domain-containing protein</fullName>
    </recommendedName>
</protein>
<keyword evidence="4" id="KW-1185">Reference proteome</keyword>
<dbReference type="Pfam" id="PF03703">
    <property type="entry name" value="bPH_2"/>
    <property type="match status" value="3"/>
</dbReference>
<dbReference type="STRING" id="1441095.AM592_21505"/>
<dbReference type="PATRIC" id="fig|1441095.3.peg.4763"/>
<feature type="transmembrane region" description="Helical" evidence="1">
    <location>
        <begin position="191"/>
        <end position="212"/>
    </location>
</feature>
<feature type="transmembrane region" description="Helical" evidence="1">
    <location>
        <begin position="44"/>
        <end position="65"/>
    </location>
</feature>
<dbReference type="PANTHER" id="PTHR34473">
    <property type="entry name" value="UPF0699 TRANSMEMBRANE PROTEIN YDBS"/>
    <property type="match status" value="1"/>
</dbReference>
<organism evidence="3 4">
    <name type="scientific">Bacillus gobiensis</name>
    <dbReference type="NCBI Taxonomy" id="1441095"/>
    <lineage>
        <taxon>Bacteria</taxon>
        <taxon>Bacillati</taxon>
        <taxon>Bacillota</taxon>
        <taxon>Bacilli</taxon>
        <taxon>Bacillales</taxon>
        <taxon>Bacillaceae</taxon>
        <taxon>Bacillus</taxon>
    </lineage>
</organism>
<name>A0A0M4FMW4_9BACI</name>
<feature type="transmembrane region" description="Helical" evidence="1">
    <location>
        <begin position="12"/>
        <end position="38"/>
    </location>
</feature>
<feature type="domain" description="YdbS-like PH" evidence="2">
    <location>
        <begin position="67"/>
        <end position="146"/>
    </location>
</feature>
<dbReference type="InterPro" id="IPR014529">
    <property type="entry name" value="UCP026631"/>
</dbReference>
<feature type="domain" description="YdbS-like PH" evidence="2">
    <location>
        <begin position="408"/>
        <end position="488"/>
    </location>
</feature>